<organism evidence="1 2">
    <name type="scientific">Halocatena marina</name>
    <dbReference type="NCBI Taxonomy" id="2934937"/>
    <lineage>
        <taxon>Archaea</taxon>
        <taxon>Methanobacteriati</taxon>
        <taxon>Methanobacteriota</taxon>
        <taxon>Stenosarchaea group</taxon>
        <taxon>Halobacteria</taxon>
        <taxon>Halobacteriales</taxon>
        <taxon>Natronomonadaceae</taxon>
        <taxon>Halocatena</taxon>
    </lineage>
</organism>
<dbReference type="RefSeq" id="WP_264554956.1">
    <property type="nucleotide sequence ID" value="NZ_CP109979.1"/>
</dbReference>
<dbReference type="EMBL" id="JBHTAX010000001">
    <property type="protein sequence ID" value="MFC7189433.1"/>
    <property type="molecule type" value="Genomic_DNA"/>
</dbReference>
<evidence type="ECO:0000313" key="1">
    <source>
        <dbReference type="EMBL" id="MFC7189433.1"/>
    </source>
</evidence>
<dbReference type="SUPFAM" id="SSF51556">
    <property type="entry name" value="Metallo-dependent hydrolases"/>
    <property type="match status" value="1"/>
</dbReference>
<reference evidence="1 2" key="1">
    <citation type="journal article" date="2019" name="Int. J. Syst. Evol. Microbiol.">
        <title>The Global Catalogue of Microorganisms (GCM) 10K type strain sequencing project: providing services to taxonomists for standard genome sequencing and annotation.</title>
        <authorList>
            <consortium name="The Broad Institute Genomics Platform"/>
            <consortium name="The Broad Institute Genome Sequencing Center for Infectious Disease"/>
            <person name="Wu L."/>
            <person name="Ma J."/>
        </authorList>
    </citation>
    <scope>NUCLEOTIDE SEQUENCE [LARGE SCALE GENOMIC DNA]</scope>
    <source>
        <strain evidence="1 2">RDMS1</strain>
    </source>
</reference>
<protein>
    <submittedName>
        <fullName evidence="1">Uncharacterized protein</fullName>
    </submittedName>
</protein>
<comment type="caution">
    <text evidence="1">The sequence shown here is derived from an EMBL/GenBank/DDBJ whole genome shotgun (WGS) entry which is preliminary data.</text>
</comment>
<gene>
    <name evidence="1" type="ORF">ACFQL7_05940</name>
</gene>
<proteinExistence type="predicted"/>
<accession>A0ABD5YJJ0</accession>
<dbReference type="InterPro" id="IPR032466">
    <property type="entry name" value="Metal_Hydrolase"/>
</dbReference>
<dbReference type="Proteomes" id="UP001596417">
    <property type="component" value="Unassembled WGS sequence"/>
</dbReference>
<evidence type="ECO:0000313" key="2">
    <source>
        <dbReference type="Proteomes" id="UP001596417"/>
    </source>
</evidence>
<dbReference type="Gene3D" id="3.20.20.140">
    <property type="entry name" value="Metal-dependent hydrolases"/>
    <property type="match status" value="1"/>
</dbReference>
<sequence>METTDCYLSYTVSYPWLLGVTPQDVVAVIDEYGPDRVLIETDSTGILRSDVFAFKRTIFELYRLGLDLATIRQVVDENPREVLNDK</sequence>
<dbReference type="AlphaFoldDB" id="A0ABD5YJJ0"/>
<dbReference type="GeneID" id="76199004"/>
<keyword evidence="2" id="KW-1185">Reference proteome</keyword>
<name>A0ABD5YJJ0_9EURY</name>